<evidence type="ECO:0000256" key="2">
    <source>
        <dbReference type="ARBA" id="ARBA00011955"/>
    </source>
</evidence>
<dbReference type="Proteomes" id="UP000198669">
    <property type="component" value="Unassembled WGS sequence"/>
</dbReference>
<dbReference type="GO" id="GO:0046872">
    <property type="term" value="F:metal ion binding"/>
    <property type="evidence" value="ECO:0007669"/>
    <property type="project" value="UniProtKB-KW"/>
</dbReference>
<dbReference type="PANTHER" id="PTHR30040">
    <property type="entry name" value="THIAMINE BIOSYNTHESIS LIPOPROTEIN APBE"/>
    <property type="match status" value="1"/>
</dbReference>
<dbReference type="GO" id="GO:0016740">
    <property type="term" value="F:transferase activity"/>
    <property type="evidence" value="ECO:0007669"/>
    <property type="project" value="UniProtKB-KW"/>
</dbReference>
<dbReference type="Gene3D" id="3.10.520.10">
    <property type="entry name" value="ApbE-like domains"/>
    <property type="match status" value="1"/>
</dbReference>
<evidence type="ECO:0000256" key="7">
    <source>
        <dbReference type="ARBA" id="ARBA00022827"/>
    </source>
</evidence>
<dbReference type="EMBL" id="CP017921">
    <property type="protein sequence ID" value="APH38950.1"/>
    <property type="molecule type" value="Genomic_DNA"/>
</dbReference>
<keyword evidence="7" id="KW-0274">FAD</keyword>
<evidence type="ECO:0000313" key="11">
    <source>
        <dbReference type="EMBL" id="APH38950.1"/>
    </source>
</evidence>
<dbReference type="Proteomes" id="UP000267921">
    <property type="component" value="Unassembled WGS sequence"/>
</dbReference>
<dbReference type="Proteomes" id="UP000186879">
    <property type="component" value="Chromosome"/>
</dbReference>
<reference evidence="11 14" key="1">
    <citation type="submission" date="2016-10" db="EMBL/GenBank/DDBJ databases">
        <title>Methanohalophilus halophilus.</title>
        <authorList>
            <person name="L'haridon S."/>
        </authorList>
    </citation>
    <scope>NUCLEOTIDE SEQUENCE [LARGE SCALE GENOMIC DNA]</scope>
    <source>
        <strain evidence="11 14">Z-7982</strain>
    </source>
</reference>
<evidence type="ECO:0000256" key="8">
    <source>
        <dbReference type="ARBA" id="ARBA00022842"/>
    </source>
</evidence>
<reference evidence="13 15" key="2">
    <citation type="submission" date="2016-10" db="EMBL/GenBank/DDBJ databases">
        <authorList>
            <person name="de Groot N.N."/>
        </authorList>
    </citation>
    <scope>NUCLEOTIDE SEQUENCE [LARGE SCALE GENOMIC DNA]</scope>
    <source>
        <strain evidence="13 15">Z-7982</strain>
    </source>
</reference>
<dbReference type="EC" id="2.7.1.180" evidence="2"/>
<evidence type="ECO:0000313" key="14">
    <source>
        <dbReference type="Proteomes" id="UP000186879"/>
    </source>
</evidence>
<gene>
    <name evidence="11" type="ORF">BHR79_05235</name>
    <name evidence="12" type="ORF">EFE40_09485</name>
    <name evidence="13" type="ORF">SAMN04515625_1324</name>
</gene>
<keyword evidence="4" id="KW-0285">Flavoprotein</keyword>
<evidence type="ECO:0000313" key="16">
    <source>
        <dbReference type="Proteomes" id="UP000267921"/>
    </source>
</evidence>
<evidence type="ECO:0000256" key="6">
    <source>
        <dbReference type="ARBA" id="ARBA00022723"/>
    </source>
</evidence>
<evidence type="ECO:0000256" key="5">
    <source>
        <dbReference type="ARBA" id="ARBA00022679"/>
    </source>
</evidence>
<keyword evidence="14" id="KW-1185">Reference proteome</keyword>
<keyword evidence="5 12" id="KW-0808">Transferase</keyword>
<comment type="cofactor">
    <cofactor evidence="1">
        <name>Mg(2+)</name>
        <dbReference type="ChEBI" id="CHEBI:18420"/>
    </cofactor>
</comment>
<dbReference type="AlphaFoldDB" id="A0A1L3Q277"/>
<evidence type="ECO:0000256" key="1">
    <source>
        <dbReference type="ARBA" id="ARBA00001946"/>
    </source>
</evidence>
<dbReference type="EMBL" id="RJJG01000008">
    <property type="protein sequence ID" value="RNI07424.1"/>
    <property type="molecule type" value="Genomic_DNA"/>
</dbReference>
<accession>A0A1L3Q277</accession>
<sequence>MNPKYLLILTLIIIITVGFAYVQSTSEDNSEEYRTYNQTRMLMDTSVTITVVDNNEVHAYNSIEDAFMKMERASNLLDSYNKSSETYILNENKEIKNASDDIIYVIERGIYYSQISDGAFDITVKPVLDLWASKFGPDKPNIPPTENEINNTLSLVNSSNITINDNTIIIGKNMGIVLGGIAKGYAVDRAIGSLQENGIDDGFVNAGGDGRYIGEKPDGQEWSIGLQDPDKQAEPITIINARNIAVATSGNYERYYNKSASVSHIADPRTGYPVSHLISATIIAPTAIEADALATTVFVMEEEKGLEMIEKLEGVECLLINSEKEITRSSGFAKYEQLKD</sequence>
<dbReference type="RefSeq" id="WP_072561388.1">
    <property type="nucleotide sequence ID" value="NZ_CP017921.1"/>
</dbReference>
<name>A0A1L3Q277_9EURY</name>
<dbReference type="OrthoDB" id="176613at2157"/>
<reference evidence="12 16" key="3">
    <citation type="submission" date="2018-10" db="EMBL/GenBank/DDBJ databases">
        <title>Cultivation of a novel Methanohalophilus strain from Kebrit Deep of the Red Sea and a genomic comparison of members of the genus Methanohalophilus.</title>
        <authorList>
            <person name="Guan Y."/>
            <person name="Ngugi D.K."/>
            <person name="Stingl U."/>
        </authorList>
    </citation>
    <scope>NUCLEOTIDE SEQUENCE [LARGE SCALE GENOMIC DNA]</scope>
    <source>
        <strain evidence="12 16">DSM 3094</strain>
    </source>
</reference>
<dbReference type="PANTHER" id="PTHR30040:SF2">
    <property type="entry name" value="FAD:PROTEIN FMN TRANSFERASE"/>
    <property type="match status" value="1"/>
</dbReference>
<dbReference type="GeneID" id="30583146"/>
<dbReference type="InterPro" id="IPR024932">
    <property type="entry name" value="ApbE"/>
</dbReference>
<protein>
    <recommendedName>
        <fullName evidence="3">FAD:protein FMN transferase</fullName>
        <ecNumber evidence="2">2.7.1.180</ecNumber>
    </recommendedName>
    <alternativeName>
        <fullName evidence="9">Flavin transferase</fullName>
    </alternativeName>
</protein>
<evidence type="ECO:0000256" key="3">
    <source>
        <dbReference type="ARBA" id="ARBA00016337"/>
    </source>
</evidence>
<dbReference type="SUPFAM" id="SSF143631">
    <property type="entry name" value="ApbE-like"/>
    <property type="match status" value="1"/>
</dbReference>
<dbReference type="PIRSF" id="PIRSF006268">
    <property type="entry name" value="ApbE"/>
    <property type="match status" value="1"/>
</dbReference>
<proteinExistence type="predicted"/>
<dbReference type="InterPro" id="IPR003374">
    <property type="entry name" value="ApbE-like_sf"/>
</dbReference>
<evidence type="ECO:0000313" key="13">
    <source>
        <dbReference type="EMBL" id="SDW65332.1"/>
    </source>
</evidence>
<evidence type="ECO:0000313" key="15">
    <source>
        <dbReference type="Proteomes" id="UP000198669"/>
    </source>
</evidence>
<keyword evidence="6" id="KW-0479">Metal-binding</keyword>
<evidence type="ECO:0000313" key="12">
    <source>
        <dbReference type="EMBL" id="RNI07424.1"/>
    </source>
</evidence>
<keyword evidence="8" id="KW-0460">Magnesium</keyword>
<evidence type="ECO:0000256" key="4">
    <source>
        <dbReference type="ARBA" id="ARBA00022630"/>
    </source>
</evidence>
<organism evidence="11 14">
    <name type="scientific">Methanohalophilus halophilus</name>
    <dbReference type="NCBI Taxonomy" id="2177"/>
    <lineage>
        <taxon>Archaea</taxon>
        <taxon>Methanobacteriati</taxon>
        <taxon>Methanobacteriota</taxon>
        <taxon>Stenosarchaea group</taxon>
        <taxon>Methanomicrobia</taxon>
        <taxon>Methanosarcinales</taxon>
        <taxon>Methanosarcinaceae</taxon>
        <taxon>Methanohalophilus</taxon>
    </lineage>
</organism>
<dbReference type="STRING" id="2177.BHR79_05235"/>
<dbReference type="Pfam" id="PF02424">
    <property type="entry name" value="ApbE"/>
    <property type="match status" value="1"/>
</dbReference>
<comment type="catalytic activity">
    <reaction evidence="10">
        <text>L-threonyl-[protein] + FAD = FMN-L-threonyl-[protein] + AMP + H(+)</text>
        <dbReference type="Rhea" id="RHEA:36847"/>
        <dbReference type="Rhea" id="RHEA-COMP:11060"/>
        <dbReference type="Rhea" id="RHEA-COMP:11061"/>
        <dbReference type="ChEBI" id="CHEBI:15378"/>
        <dbReference type="ChEBI" id="CHEBI:30013"/>
        <dbReference type="ChEBI" id="CHEBI:57692"/>
        <dbReference type="ChEBI" id="CHEBI:74257"/>
        <dbReference type="ChEBI" id="CHEBI:456215"/>
        <dbReference type="EC" id="2.7.1.180"/>
    </reaction>
</comment>
<evidence type="ECO:0000256" key="10">
    <source>
        <dbReference type="ARBA" id="ARBA00048540"/>
    </source>
</evidence>
<evidence type="ECO:0000256" key="9">
    <source>
        <dbReference type="ARBA" id="ARBA00031306"/>
    </source>
</evidence>
<keyword evidence="13" id="KW-0449">Lipoprotein</keyword>
<dbReference type="EMBL" id="FNMU01000004">
    <property type="protein sequence ID" value="SDW65332.1"/>
    <property type="molecule type" value="Genomic_DNA"/>
</dbReference>
<dbReference type="KEGG" id="mhaz:BHR79_05235"/>